<comment type="function">
    <text evidence="9">Component of the transport system for branched-chain amino acids.</text>
</comment>
<feature type="transmembrane region" description="Helical" evidence="9">
    <location>
        <begin position="271"/>
        <end position="304"/>
    </location>
</feature>
<dbReference type="GO" id="GO:0015188">
    <property type="term" value="F:L-isoleucine transmembrane transporter activity"/>
    <property type="evidence" value="ECO:0007669"/>
    <property type="project" value="TreeGrafter"/>
</dbReference>
<protein>
    <recommendedName>
        <fullName evidence="9">Branched-chain amino acid transport system carrier protein</fullName>
    </recommendedName>
</protein>
<keyword evidence="11" id="KW-1185">Reference proteome</keyword>
<keyword evidence="5 9" id="KW-0812">Transmembrane</keyword>
<evidence type="ECO:0000313" key="10">
    <source>
        <dbReference type="EMBL" id="RJG39530.1"/>
    </source>
</evidence>
<keyword evidence="3 9" id="KW-0813">Transport</keyword>
<feature type="transmembrane region" description="Helical" evidence="9">
    <location>
        <begin position="373"/>
        <end position="392"/>
    </location>
</feature>
<evidence type="ECO:0000256" key="8">
    <source>
        <dbReference type="ARBA" id="ARBA00023136"/>
    </source>
</evidence>
<feature type="transmembrane region" description="Helical" evidence="9">
    <location>
        <begin position="41"/>
        <end position="64"/>
    </location>
</feature>
<evidence type="ECO:0000256" key="1">
    <source>
        <dbReference type="ARBA" id="ARBA00004651"/>
    </source>
</evidence>
<evidence type="ECO:0000256" key="6">
    <source>
        <dbReference type="ARBA" id="ARBA00022970"/>
    </source>
</evidence>
<feature type="transmembrane region" description="Helical" evidence="9">
    <location>
        <begin position="316"/>
        <end position="335"/>
    </location>
</feature>
<proteinExistence type="inferred from homology"/>
<dbReference type="GO" id="GO:0005304">
    <property type="term" value="F:L-valine transmembrane transporter activity"/>
    <property type="evidence" value="ECO:0007669"/>
    <property type="project" value="TreeGrafter"/>
</dbReference>
<feature type="transmembrane region" description="Helical" evidence="9">
    <location>
        <begin position="117"/>
        <end position="139"/>
    </location>
</feature>
<dbReference type="RefSeq" id="WP_119912186.1">
    <property type="nucleotide sequence ID" value="NZ_QZCH01000033.1"/>
</dbReference>
<feature type="transmembrane region" description="Helical" evidence="9">
    <location>
        <begin position="404"/>
        <end position="426"/>
    </location>
</feature>
<accession>A0A418YAH5</accession>
<sequence>MSTRLSNTDVLGLGFMTFAFFLGAGNIIFPPLAGAQAGTAMLPAMLGFLATAVGLPLITLLAVAKAGGGISVMSKYLPAGIATVFALAVYIVIGPSFATPRTGLVAYEIGVQPFLDAPGAGSLAVFSVVFFTIAGALAIKPGKLLDYIGKVITPLLILLLFALALTVTFAPLGELGVASGDYLTHPFVKGFQEGYNTMDTLGSLIFGMLVINVMVSKGVTAKADIYKYLMIAGTIAATGLAVVYVSLFYLGATSQGVAPGSSNGPEILTLYIIELFGTPGLIALAFAVVMACLTTAVGLVSAMAGFLNQLRPQWNYTWLVVINCCLCALVMNVGLSQLIALSVPVLFAIYPVAIALVALTLCKDWLGNKALSYKFVMVVALMMGLLESMKAIGFEMSSFNYLPLFEIGMAWCLPTLVALLIAIFGFKKSPQEAALAAD</sequence>
<comment type="subcellular location">
    <subcellularLocation>
        <location evidence="9">Cell inner membrane</location>
        <topology evidence="9">Multi-pass membrane protein</topology>
    </subcellularLocation>
    <subcellularLocation>
        <location evidence="1">Cell membrane</location>
        <topology evidence="1">Multi-pass membrane protein</topology>
    </subcellularLocation>
</comment>
<dbReference type="PANTHER" id="PTHR30588:SF0">
    <property type="entry name" value="BRANCHED-CHAIN AMINO ACID PERMEASE BRNQ"/>
    <property type="match status" value="1"/>
</dbReference>
<feature type="transmembrane region" description="Helical" evidence="9">
    <location>
        <begin position="12"/>
        <end position="29"/>
    </location>
</feature>
<evidence type="ECO:0000256" key="2">
    <source>
        <dbReference type="ARBA" id="ARBA00008540"/>
    </source>
</evidence>
<dbReference type="InterPro" id="IPR004685">
    <property type="entry name" value="Brnchd-chn_aa_trnsp_Livcs"/>
</dbReference>
<evidence type="ECO:0000256" key="4">
    <source>
        <dbReference type="ARBA" id="ARBA00022475"/>
    </source>
</evidence>
<dbReference type="GO" id="GO:0015820">
    <property type="term" value="P:L-leucine transport"/>
    <property type="evidence" value="ECO:0007669"/>
    <property type="project" value="TreeGrafter"/>
</dbReference>
<keyword evidence="4" id="KW-1003">Cell membrane</keyword>
<dbReference type="Pfam" id="PF05525">
    <property type="entry name" value="Branch_AA_trans"/>
    <property type="match status" value="1"/>
</dbReference>
<dbReference type="AlphaFoldDB" id="A0A418YAH5"/>
<keyword evidence="6 9" id="KW-0029">Amino-acid transport</keyword>
<feature type="transmembrane region" description="Helical" evidence="9">
    <location>
        <begin position="228"/>
        <end position="251"/>
    </location>
</feature>
<dbReference type="GO" id="GO:0005886">
    <property type="term" value="C:plasma membrane"/>
    <property type="evidence" value="ECO:0007669"/>
    <property type="project" value="UniProtKB-SubCell"/>
</dbReference>
<comment type="similarity">
    <text evidence="2 9">Belongs to the branched chain amino acid transporter family.</text>
</comment>
<keyword evidence="8 9" id="KW-0472">Membrane</keyword>
<feature type="transmembrane region" description="Helical" evidence="9">
    <location>
        <begin position="200"/>
        <end position="216"/>
    </location>
</feature>
<feature type="transmembrane region" description="Helical" evidence="9">
    <location>
        <begin position="151"/>
        <end position="172"/>
    </location>
</feature>
<evidence type="ECO:0000313" key="11">
    <source>
        <dbReference type="Proteomes" id="UP000283255"/>
    </source>
</evidence>
<evidence type="ECO:0000256" key="9">
    <source>
        <dbReference type="RuleBase" id="RU362122"/>
    </source>
</evidence>
<dbReference type="OrthoDB" id="9783920at2"/>
<dbReference type="GO" id="GO:0015818">
    <property type="term" value="P:isoleucine transport"/>
    <property type="evidence" value="ECO:0007669"/>
    <property type="project" value="TreeGrafter"/>
</dbReference>
<evidence type="ECO:0000256" key="5">
    <source>
        <dbReference type="ARBA" id="ARBA00022692"/>
    </source>
</evidence>
<comment type="caution">
    <text evidence="10">The sequence shown here is derived from an EMBL/GenBank/DDBJ whole genome shotgun (WGS) entry which is preliminary data.</text>
</comment>
<feature type="transmembrane region" description="Helical" evidence="9">
    <location>
        <begin position="76"/>
        <end position="97"/>
    </location>
</feature>
<dbReference type="PANTHER" id="PTHR30588">
    <property type="entry name" value="BRANCHED-CHAIN AMINO ACID TRANSPORT SYSTEM 2 CARRIER PROTEIN"/>
    <property type="match status" value="1"/>
</dbReference>
<keyword evidence="7 9" id="KW-1133">Transmembrane helix</keyword>
<gene>
    <name evidence="10" type="primary">brnQ</name>
    <name evidence="10" type="ORF">D1Z90_17995</name>
</gene>
<dbReference type="GO" id="GO:0015190">
    <property type="term" value="F:L-leucine transmembrane transporter activity"/>
    <property type="evidence" value="ECO:0007669"/>
    <property type="project" value="TreeGrafter"/>
</dbReference>
<dbReference type="NCBIfam" id="TIGR00796">
    <property type="entry name" value="livcs"/>
    <property type="match status" value="1"/>
</dbReference>
<evidence type="ECO:0000256" key="7">
    <source>
        <dbReference type="ARBA" id="ARBA00022989"/>
    </source>
</evidence>
<dbReference type="EMBL" id="QZCH01000033">
    <property type="protein sequence ID" value="RJG39530.1"/>
    <property type="molecule type" value="Genomic_DNA"/>
</dbReference>
<reference evidence="10 11" key="2">
    <citation type="submission" date="2019-01" db="EMBL/GenBank/DDBJ databases">
        <title>Motilimonas pumilus sp. nov., isolated from the gut of sea cucumber (Apostichopus japonicus).</title>
        <authorList>
            <person name="Wang F.-Q."/>
            <person name="Ren L.-H."/>
            <person name="Lin Y.-W."/>
            <person name="Sun G.-H."/>
            <person name="Du Z.-J."/>
            <person name="Zhao J.-X."/>
            <person name="Liu X.-J."/>
            <person name="Liu L.-J."/>
        </authorList>
    </citation>
    <scope>NUCLEOTIDE SEQUENCE [LARGE SCALE GENOMIC DNA]</scope>
    <source>
        <strain evidence="10 11">PLHSC7-2</strain>
    </source>
</reference>
<reference evidence="10 11" key="1">
    <citation type="submission" date="2018-09" db="EMBL/GenBank/DDBJ databases">
        <authorList>
            <person name="Wang F."/>
        </authorList>
    </citation>
    <scope>NUCLEOTIDE SEQUENCE [LARGE SCALE GENOMIC DNA]</scope>
    <source>
        <strain evidence="10 11">PLHSC7-2</strain>
    </source>
</reference>
<evidence type="ECO:0000256" key="3">
    <source>
        <dbReference type="ARBA" id="ARBA00022448"/>
    </source>
</evidence>
<name>A0A418YAH5_9GAMM</name>
<feature type="transmembrane region" description="Helical" evidence="9">
    <location>
        <begin position="341"/>
        <end position="361"/>
    </location>
</feature>
<dbReference type="Proteomes" id="UP000283255">
    <property type="component" value="Unassembled WGS sequence"/>
</dbReference>
<organism evidence="10 11">
    <name type="scientific">Motilimonas pumila</name>
    <dbReference type="NCBI Taxonomy" id="2303987"/>
    <lineage>
        <taxon>Bacteria</taxon>
        <taxon>Pseudomonadati</taxon>
        <taxon>Pseudomonadota</taxon>
        <taxon>Gammaproteobacteria</taxon>
        <taxon>Alteromonadales</taxon>
        <taxon>Alteromonadales genera incertae sedis</taxon>
        <taxon>Motilimonas</taxon>
    </lineage>
</organism>